<dbReference type="InterPro" id="IPR050398">
    <property type="entry name" value="HssS/ArlS-like"/>
</dbReference>
<dbReference type="InterPro" id="IPR003594">
    <property type="entry name" value="HATPase_dom"/>
</dbReference>
<dbReference type="PROSITE" id="PS50109">
    <property type="entry name" value="HIS_KIN"/>
    <property type="match status" value="1"/>
</dbReference>
<evidence type="ECO:0000256" key="12">
    <source>
        <dbReference type="ARBA" id="ARBA00023012"/>
    </source>
</evidence>
<feature type="transmembrane region" description="Helical" evidence="14">
    <location>
        <begin position="12"/>
        <end position="38"/>
    </location>
</feature>
<feature type="transmembrane region" description="Helical" evidence="14">
    <location>
        <begin position="253"/>
        <end position="275"/>
    </location>
</feature>
<reference evidence="17 18" key="1">
    <citation type="submission" date="2020-08" db="EMBL/GenBank/DDBJ databases">
        <title>Genomic Encyclopedia of Type Strains, Phase IV (KMG-IV): sequencing the most valuable type-strain genomes for metagenomic binning, comparative biology and taxonomic classification.</title>
        <authorList>
            <person name="Goeker M."/>
        </authorList>
    </citation>
    <scope>NUCLEOTIDE SEQUENCE [LARGE SCALE GENOMIC DNA]</scope>
    <source>
        <strain evidence="17 18">DSM 103526</strain>
    </source>
</reference>
<keyword evidence="10" id="KW-0067">ATP-binding</keyword>
<evidence type="ECO:0000256" key="6">
    <source>
        <dbReference type="ARBA" id="ARBA00022679"/>
    </source>
</evidence>
<evidence type="ECO:0000256" key="8">
    <source>
        <dbReference type="ARBA" id="ARBA00022741"/>
    </source>
</evidence>
<evidence type="ECO:0000256" key="11">
    <source>
        <dbReference type="ARBA" id="ARBA00022989"/>
    </source>
</evidence>
<dbReference type="PANTHER" id="PTHR45528:SF1">
    <property type="entry name" value="SENSOR HISTIDINE KINASE CPXA"/>
    <property type="match status" value="1"/>
</dbReference>
<keyword evidence="9 17" id="KW-0418">Kinase</keyword>
<dbReference type="InterPro" id="IPR003661">
    <property type="entry name" value="HisK_dim/P_dom"/>
</dbReference>
<keyword evidence="7 14" id="KW-0812">Transmembrane</keyword>
<feature type="domain" description="Histidine kinase" evidence="15">
    <location>
        <begin position="479"/>
        <end position="692"/>
    </location>
</feature>
<evidence type="ECO:0000256" key="9">
    <source>
        <dbReference type="ARBA" id="ARBA00022777"/>
    </source>
</evidence>
<feature type="transmembrane region" description="Helical" evidence="14">
    <location>
        <begin position="324"/>
        <end position="344"/>
    </location>
</feature>
<feature type="domain" description="HAMP" evidence="16">
    <location>
        <begin position="419"/>
        <end position="464"/>
    </location>
</feature>
<dbReference type="Gene3D" id="6.10.340.10">
    <property type="match status" value="1"/>
</dbReference>
<evidence type="ECO:0000256" key="13">
    <source>
        <dbReference type="ARBA" id="ARBA00023136"/>
    </source>
</evidence>
<evidence type="ECO:0000256" key="5">
    <source>
        <dbReference type="ARBA" id="ARBA00022553"/>
    </source>
</evidence>
<name>A0A841L8I6_9FIRM</name>
<evidence type="ECO:0000256" key="3">
    <source>
        <dbReference type="ARBA" id="ARBA00012438"/>
    </source>
</evidence>
<comment type="subcellular location">
    <subcellularLocation>
        <location evidence="2">Cell membrane</location>
        <topology evidence="2">Multi-pass membrane protein</topology>
    </subcellularLocation>
</comment>
<evidence type="ECO:0000256" key="4">
    <source>
        <dbReference type="ARBA" id="ARBA00022475"/>
    </source>
</evidence>
<dbReference type="Pfam" id="PF00512">
    <property type="entry name" value="HisKA"/>
    <property type="match status" value="1"/>
</dbReference>
<dbReference type="CDD" id="cd06225">
    <property type="entry name" value="HAMP"/>
    <property type="match status" value="1"/>
</dbReference>
<dbReference type="GO" id="GO:0005886">
    <property type="term" value="C:plasma membrane"/>
    <property type="evidence" value="ECO:0007669"/>
    <property type="project" value="UniProtKB-SubCell"/>
</dbReference>
<dbReference type="EMBL" id="JACHEN010000042">
    <property type="protein sequence ID" value="MBB6218575.1"/>
    <property type="molecule type" value="Genomic_DNA"/>
</dbReference>
<comment type="caution">
    <text evidence="17">The sequence shown here is derived from an EMBL/GenBank/DDBJ whole genome shotgun (WGS) entry which is preliminary data.</text>
</comment>
<dbReference type="PROSITE" id="PS50885">
    <property type="entry name" value="HAMP"/>
    <property type="match status" value="1"/>
</dbReference>
<dbReference type="InterPro" id="IPR036097">
    <property type="entry name" value="HisK_dim/P_sf"/>
</dbReference>
<dbReference type="SUPFAM" id="SSF55874">
    <property type="entry name" value="ATPase domain of HSP90 chaperone/DNA topoisomerase II/histidine kinase"/>
    <property type="match status" value="1"/>
</dbReference>
<proteinExistence type="predicted"/>
<keyword evidence="13 14" id="KW-0472">Membrane</keyword>
<evidence type="ECO:0000256" key="14">
    <source>
        <dbReference type="SAM" id="Phobius"/>
    </source>
</evidence>
<evidence type="ECO:0000259" key="16">
    <source>
        <dbReference type="PROSITE" id="PS50885"/>
    </source>
</evidence>
<evidence type="ECO:0000259" key="15">
    <source>
        <dbReference type="PROSITE" id="PS50109"/>
    </source>
</evidence>
<dbReference type="SMART" id="SM00388">
    <property type="entry name" value="HisKA"/>
    <property type="match status" value="1"/>
</dbReference>
<keyword evidence="6" id="KW-0808">Transferase</keyword>
<keyword evidence="18" id="KW-1185">Reference proteome</keyword>
<dbReference type="SUPFAM" id="SSF158472">
    <property type="entry name" value="HAMP domain-like"/>
    <property type="match status" value="1"/>
</dbReference>
<comment type="catalytic activity">
    <reaction evidence="1">
        <text>ATP + protein L-histidine = ADP + protein N-phospho-L-histidine.</text>
        <dbReference type="EC" id="2.7.13.3"/>
    </reaction>
</comment>
<evidence type="ECO:0000256" key="1">
    <source>
        <dbReference type="ARBA" id="ARBA00000085"/>
    </source>
</evidence>
<dbReference type="InterPro" id="IPR036890">
    <property type="entry name" value="HATPase_C_sf"/>
</dbReference>
<dbReference type="Pfam" id="PF00672">
    <property type="entry name" value="HAMP"/>
    <property type="match status" value="1"/>
</dbReference>
<dbReference type="PANTHER" id="PTHR45528">
    <property type="entry name" value="SENSOR HISTIDINE KINASE CPXA"/>
    <property type="match status" value="1"/>
</dbReference>
<keyword evidence="11 14" id="KW-1133">Transmembrane helix</keyword>
<dbReference type="CDD" id="cd00082">
    <property type="entry name" value="HisKA"/>
    <property type="match status" value="1"/>
</dbReference>
<dbReference type="Gene3D" id="1.10.287.130">
    <property type="match status" value="1"/>
</dbReference>
<dbReference type="AlphaFoldDB" id="A0A841L8I6"/>
<dbReference type="GO" id="GO:0000155">
    <property type="term" value="F:phosphorelay sensor kinase activity"/>
    <property type="evidence" value="ECO:0007669"/>
    <property type="project" value="InterPro"/>
</dbReference>
<evidence type="ECO:0000313" key="18">
    <source>
        <dbReference type="Proteomes" id="UP000579281"/>
    </source>
</evidence>
<dbReference type="EC" id="2.7.13.3" evidence="3"/>
<keyword evidence="5" id="KW-0597">Phosphoprotein</keyword>
<dbReference type="InterPro" id="IPR005467">
    <property type="entry name" value="His_kinase_dom"/>
</dbReference>
<dbReference type="RefSeq" id="WP_184313170.1">
    <property type="nucleotide sequence ID" value="NZ_JACHEN010000042.1"/>
</dbReference>
<sequence length="696" mass="79900">MDTKLKNYSHSIITKIIVFIIVILCFTGAITTFINVLATTNDDFHMVFEDSYFLSRAYMEESEPIVRDLRWLTREYKNEAHILSGETITEDEMRIEEENLFSDFQYNSKSYNPNLSDEENYEKFKEIYADKISQKRDQLISNDLKEYNLLLQRLEKYEGIIYYASDGTNVFANSDQTEKAYFRSFPSYMIFDEYDKEIYPTEIKDNRDYHWILSNIDGFDQRNNAVYIAFTKEFLNSRIKEWNQNKIIVTNSLYRIAGFLLGLMVSFVYLVLVIGRKAFKDQELHLNTVDRLYNDVNLGLCVGLITLWFVSLQAADNLKSINKMVMPVTALIASVGLVLVLSLVKHVKNRTLIKHTLLYRIFYKLFKFVNDVYDSGSVGVKIVLIVIGYPILVAATFFMFPVTIGAAAWLAHKRIKEFNAIKEGVERIKAGDIHHTIDVTGNGEFGRLAANINSITDGLKKAMDNELKSERLKTELITNVSHDTRTPLTSIITYVDLLKKEKDPSKVEEYVEVLEQKAQRLKILTDDLFEAAKASSGNIPVNFERIDIVSLITQGLGELNDKIEELALEFKINHPTDKVYIKADGKLLWRAIENLLSNIFKYALTGSRVYIAIEDEGSEILLSIKNISAYELNISADELMERFKRGDESRSSQGSGLGLSIAKSLIEIQRGRFHIEIDGDLFKAVIYMPKYKNSNE</sequence>
<gene>
    <name evidence="17" type="ORF">HNQ80_004749</name>
</gene>
<evidence type="ECO:0000256" key="10">
    <source>
        <dbReference type="ARBA" id="ARBA00022840"/>
    </source>
</evidence>
<dbReference type="InterPro" id="IPR003660">
    <property type="entry name" value="HAMP_dom"/>
</dbReference>
<feature type="transmembrane region" description="Helical" evidence="14">
    <location>
        <begin position="382"/>
        <end position="411"/>
    </location>
</feature>
<keyword evidence="8" id="KW-0547">Nucleotide-binding</keyword>
<organism evidence="17 18">
    <name type="scientific">Anaerosolibacter carboniphilus</name>
    <dbReference type="NCBI Taxonomy" id="1417629"/>
    <lineage>
        <taxon>Bacteria</taxon>
        <taxon>Bacillati</taxon>
        <taxon>Bacillota</taxon>
        <taxon>Clostridia</taxon>
        <taxon>Peptostreptococcales</taxon>
        <taxon>Thermotaleaceae</taxon>
        <taxon>Anaerosolibacter</taxon>
    </lineage>
</organism>
<dbReference type="GO" id="GO:0005524">
    <property type="term" value="F:ATP binding"/>
    <property type="evidence" value="ECO:0007669"/>
    <property type="project" value="UniProtKB-KW"/>
</dbReference>
<protein>
    <recommendedName>
        <fullName evidence="3">histidine kinase</fullName>
        <ecNumber evidence="3">2.7.13.3</ecNumber>
    </recommendedName>
</protein>
<accession>A0A841L8I6</accession>
<dbReference type="SMART" id="SM00304">
    <property type="entry name" value="HAMP"/>
    <property type="match status" value="1"/>
</dbReference>
<keyword evidence="4" id="KW-1003">Cell membrane</keyword>
<feature type="transmembrane region" description="Helical" evidence="14">
    <location>
        <begin position="296"/>
        <end position="312"/>
    </location>
</feature>
<dbReference type="SMART" id="SM00387">
    <property type="entry name" value="HATPase_c"/>
    <property type="match status" value="1"/>
</dbReference>
<dbReference type="Proteomes" id="UP000579281">
    <property type="component" value="Unassembled WGS sequence"/>
</dbReference>
<evidence type="ECO:0000313" key="17">
    <source>
        <dbReference type="EMBL" id="MBB6218575.1"/>
    </source>
</evidence>
<dbReference type="SUPFAM" id="SSF47384">
    <property type="entry name" value="Homodimeric domain of signal transducing histidine kinase"/>
    <property type="match status" value="1"/>
</dbReference>
<evidence type="ECO:0000256" key="2">
    <source>
        <dbReference type="ARBA" id="ARBA00004651"/>
    </source>
</evidence>
<dbReference type="Gene3D" id="3.30.565.10">
    <property type="entry name" value="Histidine kinase-like ATPase, C-terminal domain"/>
    <property type="match status" value="1"/>
</dbReference>
<evidence type="ECO:0000256" key="7">
    <source>
        <dbReference type="ARBA" id="ARBA00022692"/>
    </source>
</evidence>
<dbReference type="Pfam" id="PF02518">
    <property type="entry name" value="HATPase_c"/>
    <property type="match status" value="1"/>
</dbReference>
<keyword evidence="12" id="KW-0902">Two-component regulatory system</keyword>